<reference evidence="1 2" key="1">
    <citation type="submission" date="2023-08" db="EMBL/GenBank/DDBJ databases">
        <title>A Necator americanus chromosomal reference genome.</title>
        <authorList>
            <person name="Ilik V."/>
            <person name="Petrzelkova K.J."/>
            <person name="Pardy F."/>
            <person name="Fuh T."/>
            <person name="Niatou-Singa F.S."/>
            <person name="Gouil Q."/>
            <person name="Baker L."/>
            <person name="Ritchie M.E."/>
            <person name="Jex A.R."/>
            <person name="Gazzola D."/>
            <person name="Li H."/>
            <person name="Toshio Fujiwara R."/>
            <person name="Zhan B."/>
            <person name="Aroian R.V."/>
            <person name="Pafco B."/>
            <person name="Schwarz E.M."/>
        </authorList>
    </citation>
    <scope>NUCLEOTIDE SEQUENCE [LARGE SCALE GENOMIC DNA]</scope>
    <source>
        <strain evidence="1 2">Aroian</strain>
        <tissue evidence="1">Whole animal</tissue>
    </source>
</reference>
<organism evidence="1 2">
    <name type="scientific">Necator americanus</name>
    <name type="common">Human hookworm</name>
    <dbReference type="NCBI Taxonomy" id="51031"/>
    <lineage>
        <taxon>Eukaryota</taxon>
        <taxon>Metazoa</taxon>
        <taxon>Ecdysozoa</taxon>
        <taxon>Nematoda</taxon>
        <taxon>Chromadorea</taxon>
        <taxon>Rhabditida</taxon>
        <taxon>Rhabditina</taxon>
        <taxon>Rhabditomorpha</taxon>
        <taxon>Strongyloidea</taxon>
        <taxon>Ancylostomatidae</taxon>
        <taxon>Bunostominae</taxon>
        <taxon>Necator</taxon>
    </lineage>
</organism>
<accession>A0ABR1BSY1</accession>
<sequence>MGCRASDEDPSSKDFLHNSWFLTNGAFVSTHSPHTHVDSNGFTMAPCTVESKNRNIIHRQENIMSFVEHAEDRRINSLEVSCSFKFLDTSMHITSRRERSWIDSDGCRLRTLVALSRLTSHELSTAGSVHLLAIFLVSCHRVSLATTLVCSSRADMFTFTQTNDDDSTIDRY</sequence>
<evidence type="ECO:0000313" key="1">
    <source>
        <dbReference type="EMBL" id="KAK6728510.1"/>
    </source>
</evidence>
<protein>
    <recommendedName>
        <fullName evidence="3">ZP domain-containing protein</fullName>
    </recommendedName>
</protein>
<dbReference type="EMBL" id="JAVFWL010000001">
    <property type="protein sequence ID" value="KAK6728510.1"/>
    <property type="molecule type" value="Genomic_DNA"/>
</dbReference>
<evidence type="ECO:0008006" key="3">
    <source>
        <dbReference type="Google" id="ProtNLM"/>
    </source>
</evidence>
<proteinExistence type="predicted"/>
<evidence type="ECO:0000313" key="2">
    <source>
        <dbReference type="Proteomes" id="UP001303046"/>
    </source>
</evidence>
<comment type="caution">
    <text evidence="1">The sequence shown here is derived from an EMBL/GenBank/DDBJ whole genome shotgun (WGS) entry which is preliminary data.</text>
</comment>
<gene>
    <name evidence="1" type="primary">Necator_chrI.g2009</name>
    <name evidence="1" type="ORF">RB195_005883</name>
</gene>
<keyword evidence="2" id="KW-1185">Reference proteome</keyword>
<dbReference type="Proteomes" id="UP001303046">
    <property type="component" value="Unassembled WGS sequence"/>
</dbReference>
<name>A0ABR1BSY1_NECAM</name>